<dbReference type="PANTHER" id="PTHR14739">
    <property type="entry name" value="MICROTUBULE-ASSOCIATED PROTEIN 9"/>
    <property type="match status" value="1"/>
</dbReference>
<dbReference type="PANTHER" id="PTHR14739:SF9">
    <property type="entry name" value="MICROTUBULE-ASSOCIATED PROTEIN 9"/>
    <property type="match status" value="1"/>
</dbReference>
<dbReference type="InterPro" id="IPR026106">
    <property type="entry name" value="MAP9"/>
</dbReference>
<dbReference type="GO" id="GO:1902412">
    <property type="term" value="P:regulation of mitotic cytokinesis"/>
    <property type="evidence" value="ECO:0007669"/>
    <property type="project" value="TreeGrafter"/>
</dbReference>
<feature type="compositionally biased region" description="Basic and acidic residues" evidence="1">
    <location>
        <begin position="43"/>
        <end position="52"/>
    </location>
</feature>
<reference evidence="2" key="1">
    <citation type="submission" date="2014-12" db="EMBL/GenBank/DDBJ databases">
        <title>Insight into the proteome of Arion vulgaris.</title>
        <authorList>
            <person name="Aradska J."/>
            <person name="Bulat T."/>
            <person name="Smidak R."/>
            <person name="Sarate P."/>
            <person name="Gangsoo J."/>
            <person name="Sialana F."/>
            <person name="Bilban M."/>
            <person name="Lubec G."/>
        </authorList>
    </citation>
    <scope>NUCLEOTIDE SEQUENCE</scope>
    <source>
        <tissue evidence="2">Skin</tissue>
    </source>
</reference>
<sequence length="72" mass="8672">KKKDKKEKTNMDKNVKEELKKKEMSADNLYFEWLEKKEKQAKLEKVKTKQKMEDDEFKPAWSPASHTIPFGR</sequence>
<dbReference type="GO" id="GO:0000235">
    <property type="term" value="C:astral microtubule"/>
    <property type="evidence" value="ECO:0007669"/>
    <property type="project" value="TreeGrafter"/>
</dbReference>
<gene>
    <name evidence="2" type="primary">ORF222868</name>
</gene>
<dbReference type="GO" id="GO:0008017">
    <property type="term" value="F:microtubule binding"/>
    <property type="evidence" value="ECO:0007669"/>
    <property type="project" value="TreeGrafter"/>
</dbReference>
<proteinExistence type="predicted"/>
<evidence type="ECO:0000313" key="2">
    <source>
        <dbReference type="EMBL" id="CEL00105.1"/>
    </source>
</evidence>
<name>A0A0B7C6N3_9EUPU</name>
<evidence type="ECO:0000256" key="1">
    <source>
        <dbReference type="SAM" id="MobiDB-lite"/>
    </source>
</evidence>
<dbReference type="AlphaFoldDB" id="A0A0B7C6N3"/>
<feature type="region of interest" description="Disordered" evidence="1">
    <location>
        <begin position="43"/>
        <end position="72"/>
    </location>
</feature>
<dbReference type="EMBL" id="HACG01053234">
    <property type="protein sequence ID" value="CEL00105.1"/>
    <property type="molecule type" value="Transcribed_RNA"/>
</dbReference>
<dbReference type="GO" id="GO:0000281">
    <property type="term" value="P:mitotic cytokinesis"/>
    <property type="evidence" value="ECO:0007669"/>
    <property type="project" value="InterPro"/>
</dbReference>
<protein>
    <submittedName>
        <fullName evidence="2">Uncharacterized protein</fullName>
    </submittedName>
</protein>
<dbReference type="GO" id="GO:0090307">
    <property type="term" value="P:mitotic spindle assembly"/>
    <property type="evidence" value="ECO:0007669"/>
    <property type="project" value="TreeGrafter"/>
</dbReference>
<feature type="non-terminal residue" evidence="2">
    <location>
        <position position="1"/>
    </location>
</feature>
<organism evidence="2">
    <name type="scientific">Arion vulgaris</name>
    <dbReference type="NCBI Taxonomy" id="1028688"/>
    <lineage>
        <taxon>Eukaryota</taxon>
        <taxon>Metazoa</taxon>
        <taxon>Spiralia</taxon>
        <taxon>Lophotrochozoa</taxon>
        <taxon>Mollusca</taxon>
        <taxon>Gastropoda</taxon>
        <taxon>Heterobranchia</taxon>
        <taxon>Euthyneura</taxon>
        <taxon>Panpulmonata</taxon>
        <taxon>Eupulmonata</taxon>
        <taxon>Stylommatophora</taxon>
        <taxon>Helicina</taxon>
        <taxon>Arionoidea</taxon>
        <taxon>Arionidae</taxon>
        <taxon>Arion</taxon>
    </lineage>
</organism>
<accession>A0A0B7C6N3</accession>